<evidence type="ECO:0000256" key="3">
    <source>
        <dbReference type="ARBA" id="ARBA00022525"/>
    </source>
</evidence>
<dbReference type="GO" id="GO:0016042">
    <property type="term" value="P:lipid catabolic process"/>
    <property type="evidence" value="ECO:0007669"/>
    <property type="project" value="TreeGrafter"/>
</dbReference>
<evidence type="ECO:0000313" key="7">
    <source>
        <dbReference type="Proteomes" id="UP000192223"/>
    </source>
</evidence>
<reference evidence="8" key="1">
    <citation type="submission" date="2025-08" db="UniProtKB">
        <authorList>
            <consortium name="RefSeq"/>
        </authorList>
    </citation>
    <scope>IDENTIFICATION</scope>
    <source>
        <tissue evidence="8">Entire body</tissue>
    </source>
</reference>
<dbReference type="GO" id="GO:0005615">
    <property type="term" value="C:extracellular space"/>
    <property type="evidence" value="ECO:0007669"/>
    <property type="project" value="TreeGrafter"/>
</dbReference>
<comment type="subcellular location">
    <subcellularLocation>
        <location evidence="1">Secreted</location>
    </subcellularLocation>
</comment>
<evidence type="ECO:0000313" key="8">
    <source>
        <dbReference type="RefSeq" id="XP_018323783.1"/>
    </source>
</evidence>
<dbReference type="RefSeq" id="XP_018323783.1">
    <property type="nucleotide sequence ID" value="XM_018468281.1"/>
</dbReference>
<feature type="chain" id="PRO_5012167519" evidence="5">
    <location>
        <begin position="16"/>
        <end position="326"/>
    </location>
</feature>
<sequence length="326" mass="35555">MRLLFILIHIGFTFSNQLSPNAKNVIIVYGGNGVVEVIDPQAPIPEPRASASDITLYLYTQRNPSIPEIYPLDIRALSSSSIYDSSKQNVFVIHGWQNSHFSSVNRLIRSAYVDVVDVNVFVVDWSPISHTLYTNAFANVPRIGQHLGQFIEDMQAHFGLGADKFTIVGHSLGAHVAGCTGAAANSDIGVIVGLDPAGPLYFNNITENRLHPSDAQFVHAIHTCGGRLGYDDSLGTADYRPNGGKDQPGCRIDPTGVCAHARAYKLFAESVRSGGFTAWKCDNYVNFTSGKCQHNKRSRLGGVNIDRSAVGDYYLDTNSRSLYSQS</sequence>
<dbReference type="PANTHER" id="PTHR11610:SF190">
    <property type="entry name" value="VITELLOGENIN-3-LIKE PROTEIN"/>
    <property type="match status" value="1"/>
</dbReference>
<dbReference type="FunCoup" id="A0A1W4WUG6">
    <property type="interactions" value="122"/>
</dbReference>
<organism evidence="7 8">
    <name type="scientific">Agrilus planipennis</name>
    <name type="common">Emerald ash borer</name>
    <name type="synonym">Agrilus marcopoli</name>
    <dbReference type="NCBI Taxonomy" id="224129"/>
    <lineage>
        <taxon>Eukaryota</taxon>
        <taxon>Metazoa</taxon>
        <taxon>Ecdysozoa</taxon>
        <taxon>Arthropoda</taxon>
        <taxon>Hexapoda</taxon>
        <taxon>Insecta</taxon>
        <taxon>Pterygota</taxon>
        <taxon>Neoptera</taxon>
        <taxon>Endopterygota</taxon>
        <taxon>Coleoptera</taxon>
        <taxon>Polyphaga</taxon>
        <taxon>Elateriformia</taxon>
        <taxon>Buprestoidea</taxon>
        <taxon>Buprestidae</taxon>
        <taxon>Agrilinae</taxon>
        <taxon>Agrilus</taxon>
    </lineage>
</organism>
<dbReference type="GO" id="GO:0016298">
    <property type="term" value="F:lipase activity"/>
    <property type="evidence" value="ECO:0007669"/>
    <property type="project" value="InterPro"/>
</dbReference>
<name>A0A1W4WUG6_AGRPL</name>
<evidence type="ECO:0000256" key="5">
    <source>
        <dbReference type="SAM" id="SignalP"/>
    </source>
</evidence>
<dbReference type="InParanoid" id="A0A1W4WUG6"/>
<protein>
    <submittedName>
        <fullName evidence="8">Lipase member H-like</fullName>
    </submittedName>
</protein>
<keyword evidence="7" id="KW-1185">Reference proteome</keyword>
<dbReference type="PRINTS" id="PR00821">
    <property type="entry name" value="TAGLIPASE"/>
</dbReference>
<dbReference type="KEGG" id="apln:108736019"/>
<dbReference type="Gene3D" id="3.40.50.1820">
    <property type="entry name" value="alpha/beta hydrolase"/>
    <property type="match status" value="1"/>
</dbReference>
<accession>A0A1W4WUG6</accession>
<comment type="similarity">
    <text evidence="2 4">Belongs to the AB hydrolase superfamily. Lipase family.</text>
</comment>
<dbReference type="InterPro" id="IPR029058">
    <property type="entry name" value="AB_hydrolase_fold"/>
</dbReference>
<dbReference type="GeneID" id="108736019"/>
<dbReference type="STRING" id="224129.A0A1W4WUG6"/>
<dbReference type="AlphaFoldDB" id="A0A1W4WUG6"/>
<evidence type="ECO:0000259" key="6">
    <source>
        <dbReference type="Pfam" id="PF00151"/>
    </source>
</evidence>
<dbReference type="InterPro" id="IPR000734">
    <property type="entry name" value="TAG_lipase"/>
</dbReference>
<keyword evidence="5" id="KW-0732">Signal</keyword>
<evidence type="ECO:0000256" key="2">
    <source>
        <dbReference type="ARBA" id="ARBA00010701"/>
    </source>
</evidence>
<dbReference type="PANTHER" id="PTHR11610">
    <property type="entry name" value="LIPASE"/>
    <property type="match status" value="1"/>
</dbReference>
<gene>
    <name evidence="8" type="primary">LOC108736019</name>
</gene>
<keyword evidence="3" id="KW-0964">Secreted</keyword>
<feature type="domain" description="Lipase" evidence="6">
    <location>
        <begin position="50"/>
        <end position="322"/>
    </location>
</feature>
<dbReference type="Proteomes" id="UP000192223">
    <property type="component" value="Unplaced"/>
</dbReference>
<feature type="signal peptide" evidence="5">
    <location>
        <begin position="1"/>
        <end position="15"/>
    </location>
</feature>
<dbReference type="OrthoDB" id="199913at2759"/>
<dbReference type="Pfam" id="PF00151">
    <property type="entry name" value="Lipase"/>
    <property type="match status" value="1"/>
</dbReference>
<dbReference type="SUPFAM" id="SSF53474">
    <property type="entry name" value="alpha/beta-Hydrolases"/>
    <property type="match status" value="1"/>
</dbReference>
<evidence type="ECO:0000256" key="1">
    <source>
        <dbReference type="ARBA" id="ARBA00004613"/>
    </source>
</evidence>
<proteinExistence type="inferred from homology"/>
<evidence type="ECO:0000256" key="4">
    <source>
        <dbReference type="RuleBase" id="RU004262"/>
    </source>
</evidence>
<dbReference type="InterPro" id="IPR013818">
    <property type="entry name" value="Lipase"/>
</dbReference>